<dbReference type="AlphaFoldDB" id="A0A212AIS1"/>
<dbReference type="InterPro" id="IPR008018">
    <property type="entry name" value="Phage_tail_attach_FII"/>
</dbReference>
<comment type="caution">
    <text evidence="2">The sequence shown here is derived from an EMBL/GenBank/DDBJ whole genome shotgun (WGS) entry which is preliminary data.</text>
</comment>
<dbReference type="Proteomes" id="UP000196640">
    <property type="component" value="Unassembled WGS sequence"/>
</dbReference>
<gene>
    <name evidence="2" type="ORF">CDV52_18780</name>
    <name evidence="1" type="ORF">CDV53_02460</name>
</gene>
<sequence length="104" mass="11452">MEGFERALARVFADPNMATDGLWLKGGAEPGIPIRLIRKAPDEVTSYGGARVWSDTLRADVMVSQMPNPAPGDPINIGPEAWEVQGEPARDRERLIWTLDLRPA</sequence>
<evidence type="ECO:0000313" key="1">
    <source>
        <dbReference type="EMBL" id="OWJ79161.1"/>
    </source>
</evidence>
<evidence type="ECO:0000313" key="3">
    <source>
        <dbReference type="Proteomes" id="UP000196640"/>
    </source>
</evidence>
<name>A0A212AIS1_9RHOB</name>
<dbReference type="EMBL" id="NIPX01000044">
    <property type="protein sequence ID" value="OWJ81306.1"/>
    <property type="molecule type" value="Genomic_DNA"/>
</dbReference>
<proteinExistence type="predicted"/>
<organism evidence="2 3">
    <name type="scientific">Haematobacter missouriensis</name>
    <dbReference type="NCBI Taxonomy" id="366616"/>
    <lineage>
        <taxon>Bacteria</taxon>
        <taxon>Pseudomonadati</taxon>
        <taxon>Pseudomonadota</taxon>
        <taxon>Alphaproteobacteria</taxon>
        <taxon>Rhodobacterales</taxon>
        <taxon>Paracoccaceae</taxon>
        <taxon>Haematobacter</taxon>
    </lineage>
</organism>
<dbReference type="Proteomes" id="UP000214673">
    <property type="component" value="Unassembled WGS sequence"/>
</dbReference>
<evidence type="ECO:0000313" key="4">
    <source>
        <dbReference type="Proteomes" id="UP000214673"/>
    </source>
</evidence>
<dbReference type="GO" id="GO:0019068">
    <property type="term" value="P:virion assembly"/>
    <property type="evidence" value="ECO:0007669"/>
    <property type="project" value="InterPro"/>
</dbReference>
<evidence type="ECO:0000313" key="2">
    <source>
        <dbReference type="EMBL" id="OWJ81306.1"/>
    </source>
</evidence>
<dbReference type="Pfam" id="PF05354">
    <property type="entry name" value="Phage_attach"/>
    <property type="match status" value="1"/>
</dbReference>
<protein>
    <submittedName>
        <fullName evidence="2">Uncharacterized protein</fullName>
    </submittedName>
</protein>
<keyword evidence="4" id="KW-1185">Reference proteome</keyword>
<dbReference type="OrthoDB" id="8410231at2"/>
<reference evidence="3 4" key="1">
    <citation type="submission" date="2016-11" db="EMBL/GenBank/DDBJ databases">
        <title>Comparison of Traditional DNA-DNA Hybridization with In Silico Genomic Analysis.</title>
        <authorList>
            <person name="Nicholson A.C."/>
            <person name="Sammons S."/>
            <person name="Humrighouse B.W."/>
            <person name="Graziano J."/>
            <person name="Lasker B."/>
            <person name="Whitney A.M."/>
            <person name="Mcquiston J.R."/>
        </authorList>
    </citation>
    <scope>NUCLEOTIDE SEQUENCE [LARGE SCALE GENOMIC DNA]</scope>
    <source>
        <strain evidence="1 4">H1892</strain>
        <strain evidence="2 3">H2381</strain>
    </source>
</reference>
<dbReference type="RefSeq" id="WP_035743975.1">
    <property type="nucleotide sequence ID" value="NZ_CALUEG010000026.1"/>
</dbReference>
<dbReference type="STRING" id="366616.CG51_00750"/>
<accession>A0A212AIS1</accession>
<dbReference type="EMBL" id="NIPV01000008">
    <property type="protein sequence ID" value="OWJ79161.1"/>
    <property type="molecule type" value="Genomic_DNA"/>
</dbReference>